<dbReference type="Pfam" id="PF25000">
    <property type="entry name" value="DUF7779"/>
    <property type="match status" value="1"/>
</dbReference>
<accession>A0ABW2DWQ6</accession>
<keyword evidence="5" id="KW-1185">Reference proteome</keyword>
<dbReference type="InterPro" id="IPR047738">
    <property type="entry name" value="SAV_2336-like_N"/>
</dbReference>
<gene>
    <name evidence="4" type="primary">fxsT</name>
    <name evidence="4" type="ORF">ACFQMH_11515</name>
</gene>
<proteinExistence type="predicted"/>
<dbReference type="NCBIfam" id="NF041121">
    <property type="entry name" value="SAV_2336_NTERM"/>
    <property type="match status" value="1"/>
</dbReference>
<dbReference type="Pfam" id="PF00931">
    <property type="entry name" value="NB-ARC"/>
    <property type="match status" value="1"/>
</dbReference>
<sequence>MRRPEGPAARPDRGQAGPRTALPARPGPEREPEAFRPRHRDTSDALRVTMASDNARRSRLRAGTDLAPLWSRWRAEADAAPREVVLAVDSHVTMRVWDQVVDDLSDALRESFAEVRRVALVGTDEALPAHVRTEHSLGMPPDGTRRVVLVVTDGLAAGWHLGAVQPLLRRWGRSWPVAVVDLLPPHIWFRTGLDVLHVQIEAPRYWAPNAEWDWREREVPAALRGEAPDAAGTVGDSDDDDSPVVVPVLSLTHHGSRALADILTRAEPHRLDLPAMPANAWKGRPDAARAFPWAADFSDPPTAIDRVFDFRAAASPTAFHLGTRLAAAPLSLPVVRRVIRSTPEAGPVHAAEFFMSGLVRPTGAHDDAPGTVVYDFLPDVREQLLALGRRSATIRTLRDVREVLASTRETGSLLPPPDEPLNKASPPHVTRKNAPFLRVELAALDALSVSHLQRAKLLRHALKWHDQRYAVPLAKVPPTGAPLTPPTTAGVTEGVPPMSTTPQHATATGGERTVQPRVWGNLPPRNQNFTGRSELLDLLDQRLREGTTTVLPEAIHGMGGVGKTQLAIEYAYRHQSEYDIVWWIPSERPGQIGQSLVELAKRLGLVTTSEANIAGPAVREALREGRPYSRWLLIFDNADSPEQVRPYFPTGGTGTILVTSRNRRWGLVGGSLEVDVFTREESKELLRGSGPELADSEAEALADALGDLPLALVQAAAWRAETGMPASEYLRLFESKQNELLETAPPPDYQLPVAAAWNVSLDHLETRSPAALRLLQLCSYFAPDPISRQILSGPGYNTIFPELDAALNDPMKLARAIREINRYSLARIDHRTNSIEMHRLVQHVLINRMSPEEQSRMREGAHALMASADPRTPTDPESWPRYAELYTHVIASRAVTSDQPWMRQLVMNIAKYLYYWGDHEVSLDFSENAWNTWVEIFGEEDVQTLLMGRWLVFVYLMVGRYSDASTLVERIRGVHERVSQPDSEEALDATQMEAAVRRVQGRFLDGAELDRVVYERAHRAFGDDDPASLNMAHNLGVSLRLTGEFREALQLDRNTWHLKLRLFGRDDQRSLITENSIAIDVRESGDYIGALRLQEAALEAFRTVFGNDNPATISTERELGIACRKAGLHSRALELAIKSHESFTRRYGDTHPQSLATALPLAIALRQNGDLEAARARGAQACTGYRKVFHSQHPYSLAADVGLAVSERLLGRAEEARRLDEEALVALSEGLGAGHPFTLVAAVNLASDLAALGEHEEAARRGRETLARCRETFGPDHPTTLACAGNLALDLTSLGLESEASALRLDTRERMGRVLDTRHGDQEEATPHPAIVDFSNGARANCDIDPMPL</sequence>
<reference evidence="5" key="1">
    <citation type="journal article" date="2019" name="Int. J. Syst. Evol. Microbiol.">
        <title>The Global Catalogue of Microorganisms (GCM) 10K type strain sequencing project: providing services to taxonomists for standard genome sequencing and annotation.</title>
        <authorList>
            <consortium name="The Broad Institute Genomics Platform"/>
            <consortium name="The Broad Institute Genome Sequencing Center for Infectious Disease"/>
            <person name="Wu L."/>
            <person name="Ma J."/>
        </authorList>
    </citation>
    <scope>NUCLEOTIDE SEQUENCE [LARGE SCALE GENOMIC DNA]</scope>
    <source>
        <strain evidence="5">JCM 4855</strain>
    </source>
</reference>
<evidence type="ECO:0000256" key="1">
    <source>
        <dbReference type="SAM" id="MobiDB-lite"/>
    </source>
</evidence>
<dbReference type="InterPro" id="IPR011990">
    <property type="entry name" value="TPR-like_helical_dom_sf"/>
</dbReference>
<evidence type="ECO:0000313" key="4">
    <source>
        <dbReference type="EMBL" id="MFC7012325.1"/>
    </source>
</evidence>
<dbReference type="Pfam" id="PF13424">
    <property type="entry name" value="TPR_12"/>
    <property type="match status" value="2"/>
</dbReference>
<feature type="region of interest" description="Disordered" evidence="1">
    <location>
        <begin position="1"/>
        <end position="43"/>
    </location>
</feature>
<dbReference type="Proteomes" id="UP001596409">
    <property type="component" value="Unassembled WGS sequence"/>
</dbReference>
<feature type="domain" description="DUF7779" evidence="3">
    <location>
        <begin position="764"/>
        <end position="853"/>
    </location>
</feature>
<dbReference type="InterPro" id="IPR002182">
    <property type="entry name" value="NB-ARC"/>
</dbReference>
<name>A0ABW2DWQ6_9ACTN</name>
<protein>
    <submittedName>
        <fullName evidence="4">FxSxx-COOH system tetratricopeptide repeat protein</fullName>
    </submittedName>
</protein>
<dbReference type="NCBIfam" id="NF040586">
    <property type="entry name" value="FxSxx_TPR"/>
    <property type="match status" value="1"/>
</dbReference>
<evidence type="ECO:0000259" key="2">
    <source>
        <dbReference type="Pfam" id="PF00931"/>
    </source>
</evidence>
<dbReference type="PANTHER" id="PTHR46082:SF6">
    <property type="entry name" value="AAA+ ATPASE DOMAIN-CONTAINING PROTEIN-RELATED"/>
    <property type="match status" value="1"/>
</dbReference>
<dbReference type="SUPFAM" id="SSF52540">
    <property type="entry name" value="P-loop containing nucleoside triphosphate hydrolases"/>
    <property type="match status" value="1"/>
</dbReference>
<dbReference type="Gene3D" id="3.40.50.300">
    <property type="entry name" value="P-loop containing nucleotide triphosphate hydrolases"/>
    <property type="match status" value="1"/>
</dbReference>
<dbReference type="InterPro" id="IPR027417">
    <property type="entry name" value="P-loop_NTPase"/>
</dbReference>
<evidence type="ECO:0000313" key="5">
    <source>
        <dbReference type="Proteomes" id="UP001596409"/>
    </source>
</evidence>
<dbReference type="InterPro" id="IPR053137">
    <property type="entry name" value="NLR-like"/>
</dbReference>
<dbReference type="InterPro" id="IPR056681">
    <property type="entry name" value="DUF7779"/>
</dbReference>
<dbReference type="PANTHER" id="PTHR46082">
    <property type="entry name" value="ATP/GTP-BINDING PROTEIN-RELATED"/>
    <property type="match status" value="1"/>
</dbReference>
<organism evidence="4 5">
    <name type="scientific">Streptomyces viridiviolaceus</name>
    <dbReference type="NCBI Taxonomy" id="68282"/>
    <lineage>
        <taxon>Bacteria</taxon>
        <taxon>Bacillati</taxon>
        <taxon>Actinomycetota</taxon>
        <taxon>Actinomycetes</taxon>
        <taxon>Kitasatosporales</taxon>
        <taxon>Streptomycetaceae</taxon>
        <taxon>Streptomyces</taxon>
    </lineage>
</organism>
<dbReference type="EMBL" id="JBHSYM010000023">
    <property type="protein sequence ID" value="MFC7012325.1"/>
    <property type="molecule type" value="Genomic_DNA"/>
</dbReference>
<feature type="region of interest" description="Disordered" evidence="1">
    <location>
        <begin position="501"/>
        <end position="526"/>
    </location>
</feature>
<evidence type="ECO:0000259" key="3">
    <source>
        <dbReference type="Pfam" id="PF25000"/>
    </source>
</evidence>
<dbReference type="SUPFAM" id="SSF48452">
    <property type="entry name" value="TPR-like"/>
    <property type="match status" value="3"/>
</dbReference>
<feature type="region of interest" description="Disordered" evidence="1">
    <location>
        <begin position="408"/>
        <end position="428"/>
    </location>
</feature>
<dbReference type="RefSeq" id="WP_268254908.1">
    <property type="nucleotide sequence ID" value="NZ_BMWA01000001.1"/>
</dbReference>
<comment type="caution">
    <text evidence="4">The sequence shown here is derived from an EMBL/GenBank/DDBJ whole genome shotgun (WGS) entry which is preliminary data.</text>
</comment>
<dbReference type="Gene3D" id="1.25.40.10">
    <property type="entry name" value="Tetratricopeptide repeat domain"/>
    <property type="match status" value="2"/>
</dbReference>
<feature type="compositionally biased region" description="Basic and acidic residues" evidence="1">
    <location>
        <begin position="27"/>
        <end position="43"/>
    </location>
</feature>
<feature type="domain" description="NB-ARC" evidence="2">
    <location>
        <begin position="554"/>
        <end position="687"/>
    </location>
</feature>
<dbReference type="Pfam" id="PF13374">
    <property type="entry name" value="TPR_10"/>
    <property type="match status" value="1"/>
</dbReference>